<evidence type="ECO:0000313" key="2">
    <source>
        <dbReference type="EMBL" id="UQC74301.1"/>
    </source>
</evidence>
<dbReference type="AlphaFoldDB" id="A0A9Q8W8U1"/>
<proteinExistence type="predicted"/>
<name>A0A9Q8W8U1_9PEZI</name>
<organism evidence="2 3">
    <name type="scientific">Colletotrichum lupini</name>
    <dbReference type="NCBI Taxonomy" id="145971"/>
    <lineage>
        <taxon>Eukaryota</taxon>
        <taxon>Fungi</taxon>
        <taxon>Dikarya</taxon>
        <taxon>Ascomycota</taxon>
        <taxon>Pezizomycotina</taxon>
        <taxon>Sordariomycetes</taxon>
        <taxon>Hypocreomycetidae</taxon>
        <taxon>Glomerellales</taxon>
        <taxon>Glomerellaceae</taxon>
        <taxon>Colletotrichum</taxon>
        <taxon>Colletotrichum acutatum species complex</taxon>
    </lineage>
</organism>
<evidence type="ECO:0000256" key="1">
    <source>
        <dbReference type="SAM" id="MobiDB-lite"/>
    </source>
</evidence>
<dbReference type="GeneID" id="73335005"/>
<accession>A0A9Q8W8U1</accession>
<dbReference type="Proteomes" id="UP000830671">
    <property type="component" value="Chromosome 1"/>
</dbReference>
<dbReference type="EMBL" id="CP019471">
    <property type="protein sequence ID" value="UQC74301.1"/>
    <property type="molecule type" value="Genomic_DNA"/>
</dbReference>
<dbReference type="KEGG" id="clup:CLUP02_00949"/>
<sequence>MSSILAFSLASANLKQGSPEARPQPGVSRATRPPKSESCICAPSRKHPCCQRIRSAV</sequence>
<evidence type="ECO:0000313" key="3">
    <source>
        <dbReference type="Proteomes" id="UP000830671"/>
    </source>
</evidence>
<dbReference type="RefSeq" id="XP_049135952.1">
    <property type="nucleotide sequence ID" value="XM_049279995.1"/>
</dbReference>
<protein>
    <submittedName>
        <fullName evidence="2">Uncharacterized protein</fullName>
    </submittedName>
</protein>
<reference evidence="2" key="1">
    <citation type="journal article" date="2021" name="Mol. Plant Microbe Interact.">
        <title>Complete Genome Sequence of the Plant-Pathogenic Fungus Colletotrichum lupini.</title>
        <authorList>
            <person name="Baroncelli R."/>
            <person name="Pensec F."/>
            <person name="Da Lio D."/>
            <person name="Boufleur T."/>
            <person name="Vicente I."/>
            <person name="Sarrocco S."/>
            <person name="Picot A."/>
            <person name="Baraldi E."/>
            <person name="Sukno S."/>
            <person name="Thon M."/>
            <person name="Le Floch G."/>
        </authorList>
    </citation>
    <scope>NUCLEOTIDE SEQUENCE</scope>
    <source>
        <strain evidence="2">IMI 504893</strain>
    </source>
</reference>
<gene>
    <name evidence="2" type="ORF">CLUP02_00949</name>
</gene>
<feature type="region of interest" description="Disordered" evidence="1">
    <location>
        <begin position="14"/>
        <end position="38"/>
    </location>
</feature>
<keyword evidence="3" id="KW-1185">Reference proteome</keyword>